<feature type="region of interest" description="Disordered" evidence="13">
    <location>
        <begin position="1"/>
        <end position="47"/>
    </location>
</feature>
<evidence type="ECO:0000256" key="2">
    <source>
        <dbReference type="ARBA" id="ARBA00008109"/>
    </source>
</evidence>
<evidence type="ECO:0000313" key="17">
    <source>
        <dbReference type="Proteomes" id="UP001189429"/>
    </source>
</evidence>
<dbReference type="SUPFAM" id="SSF56784">
    <property type="entry name" value="HAD-like"/>
    <property type="match status" value="1"/>
</dbReference>
<dbReference type="InterPro" id="IPR032630">
    <property type="entry name" value="P_typ_ATPase_c"/>
</dbReference>
<evidence type="ECO:0000256" key="4">
    <source>
        <dbReference type="ARBA" id="ARBA00022723"/>
    </source>
</evidence>
<evidence type="ECO:0000256" key="3">
    <source>
        <dbReference type="ARBA" id="ARBA00022692"/>
    </source>
</evidence>
<evidence type="ECO:0000256" key="8">
    <source>
        <dbReference type="ARBA" id="ARBA00022967"/>
    </source>
</evidence>
<feature type="compositionally biased region" description="Polar residues" evidence="13">
    <location>
        <begin position="17"/>
        <end position="47"/>
    </location>
</feature>
<evidence type="ECO:0000256" key="11">
    <source>
        <dbReference type="ARBA" id="ARBA00034036"/>
    </source>
</evidence>
<evidence type="ECO:0000313" key="16">
    <source>
        <dbReference type="EMBL" id="CAK0820804.1"/>
    </source>
</evidence>
<dbReference type="InterPro" id="IPR023299">
    <property type="entry name" value="ATPase_P-typ_cyto_dom_N"/>
</dbReference>
<feature type="transmembrane region" description="Helical" evidence="12">
    <location>
        <begin position="1158"/>
        <end position="1179"/>
    </location>
</feature>
<dbReference type="InterPro" id="IPR008250">
    <property type="entry name" value="ATPase_P-typ_transduc_dom_A_sf"/>
</dbReference>
<name>A0ABN9RNN0_9DINO</name>
<evidence type="ECO:0000259" key="14">
    <source>
        <dbReference type="Pfam" id="PF16209"/>
    </source>
</evidence>
<dbReference type="SFLD" id="SFLDG00002">
    <property type="entry name" value="C1.7:_P-type_atpase_like"/>
    <property type="match status" value="1"/>
</dbReference>
<feature type="transmembrane region" description="Helical" evidence="12">
    <location>
        <begin position="1018"/>
        <end position="1042"/>
    </location>
</feature>
<reference evidence="16" key="1">
    <citation type="submission" date="2023-10" db="EMBL/GenBank/DDBJ databases">
        <authorList>
            <person name="Chen Y."/>
            <person name="Shah S."/>
            <person name="Dougan E. K."/>
            <person name="Thang M."/>
            <person name="Chan C."/>
        </authorList>
    </citation>
    <scope>NUCLEOTIDE SEQUENCE [LARGE SCALE GENOMIC DNA]</scope>
</reference>
<feature type="compositionally biased region" description="Low complexity" evidence="13">
    <location>
        <begin position="626"/>
        <end position="637"/>
    </location>
</feature>
<comment type="catalytic activity">
    <reaction evidence="11 12">
        <text>ATP + H2O + phospholipidSide 1 = ADP + phosphate + phospholipidSide 2.</text>
        <dbReference type="EC" id="7.6.2.1"/>
    </reaction>
</comment>
<dbReference type="SFLD" id="SFLDS00003">
    <property type="entry name" value="Haloacid_Dehalogenase"/>
    <property type="match status" value="1"/>
</dbReference>
<organism evidence="16 17">
    <name type="scientific">Prorocentrum cordatum</name>
    <dbReference type="NCBI Taxonomy" id="2364126"/>
    <lineage>
        <taxon>Eukaryota</taxon>
        <taxon>Sar</taxon>
        <taxon>Alveolata</taxon>
        <taxon>Dinophyceae</taxon>
        <taxon>Prorocentrales</taxon>
        <taxon>Prorocentraceae</taxon>
        <taxon>Prorocentrum</taxon>
    </lineage>
</organism>
<feature type="transmembrane region" description="Helical" evidence="12">
    <location>
        <begin position="1191"/>
        <end position="1212"/>
    </location>
</feature>
<keyword evidence="17" id="KW-1185">Reference proteome</keyword>
<dbReference type="InterPro" id="IPR044492">
    <property type="entry name" value="P_typ_ATPase_HD_dom"/>
</dbReference>
<keyword evidence="8 12" id="KW-1278">Translocase</keyword>
<dbReference type="SUPFAM" id="SSF81653">
    <property type="entry name" value="Calcium ATPase, transduction domain A"/>
    <property type="match status" value="1"/>
</dbReference>
<evidence type="ECO:0000256" key="10">
    <source>
        <dbReference type="ARBA" id="ARBA00023136"/>
    </source>
</evidence>
<dbReference type="SFLD" id="SFLDF00027">
    <property type="entry name" value="p-type_atpase"/>
    <property type="match status" value="1"/>
</dbReference>
<dbReference type="InterPro" id="IPR001757">
    <property type="entry name" value="P_typ_ATPase"/>
</dbReference>
<dbReference type="Gene3D" id="3.40.50.1000">
    <property type="entry name" value="HAD superfamily/HAD-like"/>
    <property type="match status" value="1"/>
</dbReference>
<comment type="subcellular location">
    <subcellularLocation>
        <location evidence="1 12">Membrane</location>
        <topology evidence="1 12">Multi-pass membrane protein</topology>
    </subcellularLocation>
</comment>
<dbReference type="EC" id="7.6.2.1" evidence="12"/>
<dbReference type="InterPro" id="IPR018303">
    <property type="entry name" value="ATPase_P-typ_P_site"/>
</dbReference>
<feature type="transmembrane region" description="Helical" evidence="12">
    <location>
        <begin position="473"/>
        <end position="498"/>
    </location>
</feature>
<feature type="region of interest" description="Disordered" evidence="13">
    <location>
        <begin position="620"/>
        <end position="644"/>
    </location>
</feature>
<dbReference type="PANTHER" id="PTHR24092:SF218">
    <property type="entry name" value="PHOSPHOLIPID-TRANSPORTING ATPASE"/>
    <property type="match status" value="1"/>
</dbReference>
<protein>
    <recommendedName>
        <fullName evidence="12">Phospholipid-transporting ATPase</fullName>
        <ecNumber evidence="12">7.6.2.1</ecNumber>
    </recommendedName>
</protein>
<evidence type="ECO:0000256" key="6">
    <source>
        <dbReference type="ARBA" id="ARBA00022840"/>
    </source>
</evidence>
<evidence type="ECO:0000256" key="13">
    <source>
        <dbReference type="SAM" id="MobiDB-lite"/>
    </source>
</evidence>
<feature type="transmembrane region" description="Helical" evidence="12">
    <location>
        <begin position="432"/>
        <end position="453"/>
    </location>
</feature>
<keyword evidence="6 12" id="KW-0067">ATP-binding</keyword>
<dbReference type="Gene3D" id="3.40.1110.10">
    <property type="entry name" value="Calcium-transporting ATPase, cytoplasmic domain N"/>
    <property type="match status" value="1"/>
</dbReference>
<keyword evidence="9 12" id="KW-1133">Transmembrane helix</keyword>
<dbReference type="InterPro" id="IPR032631">
    <property type="entry name" value="P-type_ATPase_N"/>
</dbReference>
<feature type="transmembrane region" description="Helical" evidence="12">
    <location>
        <begin position="128"/>
        <end position="146"/>
    </location>
</feature>
<dbReference type="PROSITE" id="PS00154">
    <property type="entry name" value="ATPASE_E1_E2"/>
    <property type="match status" value="1"/>
</dbReference>
<keyword evidence="5 12" id="KW-0547">Nucleotide-binding</keyword>
<sequence>MEDVFAEAPSGGPPLQRTMSSFSLGSKNSKGTQVSDSDQSLATHSTQLSGKNEKWNYLFKESEEVCKPVDSGCLTNDERKITVSKDGVVAFPPQLNKIRSGKPNLLRTTRFTWMTWIPLSLMQQFRRVANVYFLFICVIVVFPFSPKAWHSKLGPFFLVLLWTACKDMYEDLRRRRDDKAENSQPVWRFAKGKNGSKDKFEQITWKDVLVGDVLYIQKDHAFPSDTLLLHPAGGSECFISTVMLDGETSLKERSAPSVFEALSRECGKKNDKWLAMQAEKDASSPAKKRMPAASAGDGDTAETLDGGVPARSNSVDVEGEAGRSWKELEPEMLKYLAMMCQVGFDVKLAAPTAALSDVRGAIHMRSEDAASGSTNVCPFGDINFLPRGCTLKNTPWVLGIAAYAGDDSKVRMNAMRGRVSKFSNMQVNLNRVITGLLGFLFFLCLAATIVYTAGQGSIAEKTGDKDALPDSPIHPIIMFLRFTIIFYHIVPLSLYVVYEMLKLFLGYLLQADKQMVDPDTGEAALPRTADLMEEMGQISFIFSDKTGTLTRNEMVFAQCDINGVDMGEFRGDDAPGLRRAKQLLSSAQPAEGEDLMFHKVVDFFTCLAVCHSVVREKRVSQKEAEAAAPPEASSKAALGKDAPTHEVVAEVGEQGSVAVYSGASPDEVALVNAACKAGIEFKGRKRKYAGSSSELTVRGPGAKERVFVQLFELPFSSERKRMSVIVRHRGDIWCITKGADAVMEPLLREPLGADTQTHLNAYAAKGLRTLVVAMKKVSQEEWEAWSEEYVAAREVINTTKESGMAAVAAKIEKGLKFIGITAVDDRLQDQVAETISLVKEMGIRLWVLTGDKTETAVDIAKSCSLFTSSTTLAYAVKGSSAKDSEDKLLKAYSELEGKADAGIVLDGQTLLHALKSPECRKVIYDLGMVSRSCICARLSPQQKLQLVQLVREQDPKTITLSVGDGANDVPMIYGAHVGVAIRGKEGTQAVQASDIAISQFRFLMPLLQCHGRRAYRRVALFLSFFLYKNITLIMLDIVWMFQYHFKGMVAVPEWLSINFNPVFTSLHMLLVLGLDRDISDEAANKNPNLYKVGPARALFNVKTFSVWVVLACYHGIVCWCIPYYLIDPNIDDCPVDSDGNAITTGSSECLTKEVRSDFWVSSVTSFSCVVFVVCLKLMLVAQNPLGLHTWLPTLITFVMFFIAIFCFSYVWFGPTLQPNMKGMFGEMLGDNMVYMSVLAVVVVALTPDAVMVASQKLFFPTELDKARRRSKQGGAPEQ</sequence>
<feature type="transmembrane region" description="Helical" evidence="12">
    <location>
        <begin position="1104"/>
        <end position="1126"/>
    </location>
</feature>
<feature type="region of interest" description="Disordered" evidence="13">
    <location>
        <begin position="278"/>
        <end position="322"/>
    </location>
</feature>
<proteinExistence type="inferred from homology"/>
<dbReference type="Gene3D" id="2.70.150.10">
    <property type="entry name" value="Calcium-transporting ATPase, cytoplasmic transduction domain A"/>
    <property type="match status" value="1"/>
</dbReference>
<evidence type="ECO:0000256" key="12">
    <source>
        <dbReference type="RuleBase" id="RU362033"/>
    </source>
</evidence>
<dbReference type="Pfam" id="PF13246">
    <property type="entry name" value="Cation_ATPase"/>
    <property type="match status" value="1"/>
</dbReference>
<gene>
    <name evidence="16" type="ORF">PCOR1329_LOCUS22338</name>
</gene>
<evidence type="ECO:0000256" key="7">
    <source>
        <dbReference type="ARBA" id="ARBA00022842"/>
    </source>
</evidence>
<evidence type="ECO:0000256" key="1">
    <source>
        <dbReference type="ARBA" id="ARBA00004141"/>
    </source>
</evidence>
<dbReference type="InterPro" id="IPR006539">
    <property type="entry name" value="P-type_ATPase_IV"/>
</dbReference>
<comment type="caution">
    <text evidence="16">The sequence shown here is derived from an EMBL/GenBank/DDBJ whole genome shotgun (WGS) entry which is preliminary data.</text>
</comment>
<evidence type="ECO:0000256" key="9">
    <source>
        <dbReference type="ARBA" id="ARBA00022989"/>
    </source>
</evidence>
<dbReference type="EMBL" id="CAUYUJ010007448">
    <property type="protein sequence ID" value="CAK0820804.1"/>
    <property type="molecule type" value="Genomic_DNA"/>
</dbReference>
<keyword evidence="4" id="KW-0479">Metal-binding</keyword>
<evidence type="ECO:0000256" key="5">
    <source>
        <dbReference type="ARBA" id="ARBA00022741"/>
    </source>
</evidence>
<keyword evidence="7 12" id="KW-0460">Magnesium</keyword>
<dbReference type="NCBIfam" id="TIGR01652">
    <property type="entry name" value="ATPase-Plipid"/>
    <property type="match status" value="1"/>
</dbReference>
<dbReference type="InterPro" id="IPR023298">
    <property type="entry name" value="ATPase_P-typ_TM_dom_sf"/>
</dbReference>
<comment type="similarity">
    <text evidence="2 12">Belongs to the cation transport ATPase (P-type) (TC 3.A.3) family. Type IV subfamily.</text>
</comment>
<keyword evidence="3 12" id="KW-0812">Transmembrane</keyword>
<accession>A0ABN9RNN0</accession>
<dbReference type="SUPFAM" id="SSF81660">
    <property type="entry name" value="Metal cation-transporting ATPase, ATP-binding domain N"/>
    <property type="match status" value="1"/>
</dbReference>
<keyword evidence="10 12" id="KW-0472">Membrane</keyword>
<feature type="domain" description="P-type ATPase N-terminal" evidence="14">
    <location>
        <begin position="103"/>
        <end position="149"/>
    </location>
</feature>
<dbReference type="Proteomes" id="UP001189429">
    <property type="component" value="Unassembled WGS sequence"/>
</dbReference>
<feature type="transmembrane region" description="Helical" evidence="12">
    <location>
        <begin position="1232"/>
        <end position="1259"/>
    </location>
</feature>
<evidence type="ECO:0000259" key="15">
    <source>
        <dbReference type="Pfam" id="PF16212"/>
    </source>
</evidence>
<dbReference type="PRINTS" id="PR00119">
    <property type="entry name" value="CATATPASE"/>
</dbReference>
<dbReference type="NCBIfam" id="TIGR01494">
    <property type="entry name" value="ATPase_P-type"/>
    <property type="match status" value="1"/>
</dbReference>
<dbReference type="InterPro" id="IPR036412">
    <property type="entry name" value="HAD-like_sf"/>
</dbReference>
<dbReference type="Pfam" id="PF16209">
    <property type="entry name" value="PhoLip_ATPase_N"/>
    <property type="match status" value="1"/>
</dbReference>
<dbReference type="Pfam" id="PF16212">
    <property type="entry name" value="PhoLip_ATPase_C"/>
    <property type="match status" value="1"/>
</dbReference>
<dbReference type="SUPFAM" id="SSF81665">
    <property type="entry name" value="Calcium ATPase, transmembrane domain M"/>
    <property type="match status" value="1"/>
</dbReference>
<feature type="domain" description="P-type ATPase C-terminal" evidence="15">
    <location>
        <begin position="990"/>
        <end position="1261"/>
    </location>
</feature>
<dbReference type="InterPro" id="IPR023214">
    <property type="entry name" value="HAD_sf"/>
</dbReference>
<dbReference type="PANTHER" id="PTHR24092">
    <property type="entry name" value="PROBABLE PHOSPHOLIPID-TRANSPORTING ATPASE"/>
    <property type="match status" value="1"/>
</dbReference>